<dbReference type="Gene3D" id="3.30.460.10">
    <property type="entry name" value="Beta Polymerase, domain 2"/>
    <property type="match status" value="1"/>
</dbReference>
<accession>A0AAE4VL54</accession>
<dbReference type="AlphaFoldDB" id="A0AAE4VL54"/>
<proteinExistence type="inferred from homology"/>
<dbReference type="InterPro" id="IPR004394">
    <property type="entry name" value="Iojap/RsfS/C7orf30"/>
</dbReference>
<keyword evidence="2" id="KW-0678">Repressor</keyword>
<evidence type="ECO:0000313" key="4">
    <source>
        <dbReference type="Proteomes" id="UP001289135"/>
    </source>
</evidence>
<comment type="subunit">
    <text evidence="2">Interacts with ribosomal protein uL14 (rplN).</text>
</comment>
<dbReference type="PANTHER" id="PTHR21043:SF0">
    <property type="entry name" value="MITOCHONDRIAL ASSEMBLY OF RIBOSOMAL LARGE SUBUNIT PROTEIN 1"/>
    <property type="match status" value="1"/>
</dbReference>
<comment type="subcellular location">
    <subcellularLocation>
        <location evidence="2">Cytoplasm</location>
    </subcellularLocation>
</comment>
<dbReference type="Pfam" id="PF02410">
    <property type="entry name" value="RsfS"/>
    <property type="match status" value="1"/>
</dbReference>
<keyword evidence="2" id="KW-0810">Translation regulation</keyword>
<keyword evidence="2" id="KW-0963">Cytoplasm</keyword>
<keyword evidence="4" id="KW-1185">Reference proteome</keyword>
<dbReference type="GO" id="GO:0042256">
    <property type="term" value="P:cytosolic ribosome assembly"/>
    <property type="evidence" value="ECO:0007669"/>
    <property type="project" value="UniProtKB-UniRule"/>
</dbReference>
<dbReference type="Proteomes" id="UP001289135">
    <property type="component" value="Unassembled WGS sequence"/>
</dbReference>
<protein>
    <recommendedName>
        <fullName evidence="2">Ribosomal silencing factor RsfS</fullName>
    </recommendedName>
</protein>
<dbReference type="HAMAP" id="MF_01477">
    <property type="entry name" value="Iojap_RsfS"/>
    <property type="match status" value="1"/>
</dbReference>
<sequence>MEKKIFEYENSNNIDQNQQNNKEFCYNIVNDICTKLDMEKAEEIISYEFNDNTSIAYYGIVASGISPRHVIALSNKIVDDINTKYLISAETSGQSKGNWVVIYFGEIIVHIFEPRYREAYNIEKMWYDLKFIERKIGDYPKYFEKDKKEFIDPVDLLIRDGCFI</sequence>
<dbReference type="InterPro" id="IPR043519">
    <property type="entry name" value="NT_sf"/>
</dbReference>
<comment type="function">
    <text evidence="2">Functions as a ribosomal silencing factor. Interacts with ribosomal protein uL14 (rplN), blocking formation of intersubunit bridge B8. Prevents association of the 30S and 50S ribosomal subunits and the formation of functional ribosomes, thus repressing translation.</text>
</comment>
<evidence type="ECO:0000256" key="2">
    <source>
        <dbReference type="HAMAP-Rule" id="MF_01477"/>
    </source>
</evidence>
<evidence type="ECO:0000313" key="3">
    <source>
        <dbReference type="EMBL" id="MDZ5761498.1"/>
    </source>
</evidence>
<dbReference type="SUPFAM" id="SSF81301">
    <property type="entry name" value="Nucleotidyltransferase"/>
    <property type="match status" value="1"/>
</dbReference>
<dbReference type="GO" id="GO:0017148">
    <property type="term" value="P:negative regulation of translation"/>
    <property type="evidence" value="ECO:0007669"/>
    <property type="project" value="UniProtKB-UniRule"/>
</dbReference>
<name>A0AAE4VL54_9RICK</name>
<dbReference type="RefSeq" id="WP_322498923.1">
    <property type="nucleotide sequence ID" value="NZ_JARGYU010000003.1"/>
</dbReference>
<comment type="caution">
    <text evidence="3">The sequence shown here is derived from an EMBL/GenBank/DDBJ whole genome shotgun (WGS) entry which is preliminary data.</text>
</comment>
<dbReference type="PANTHER" id="PTHR21043">
    <property type="entry name" value="IOJAP SUPERFAMILY ORTHOLOG"/>
    <property type="match status" value="1"/>
</dbReference>
<comment type="similarity">
    <text evidence="1 2">Belongs to the Iojap/RsfS family.</text>
</comment>
<gene>
    <name evidence="2" type="primary">rsfS</name>
    <name evidence="3" type="ORF">Lyticum_00679</name>
</gene>
<dbReference type="NCBIfam" id="TIGR00090">
    <property type="entry name" value="rsfS_iojap_ybeB"/>
    <property type="match status" value="1"/>
</dbReference>
<reference evidence="3" key="1">
    <citation type="submission" date="2023-02" db="EMBL/GenBank/DDBJ databases">
        <title>Host association and intracellularity evolved multiple times independently in the Rickettsiales.</title>
        <authorList>
            <person name="Castelli M."/>
            <person name="Nardi T."/>
            <person name="Gammuto L."/>
            <person name="Bellinzona G."/>
            <person name="Sabaneyeva E."/>
            <person name="Potekhin A."/>
            <person name="Serra V."/>
            <person name="Petroni G."/>
            <person name="Sassera D."/>
        </authorList>
    </citation>
    <scope>NUCLEOTIDE SEQUENCE</scope>
    <source>
        <strain evidence="3">USBL-36I1</strain>
    </source>
</reference>
<dbReference type="GO" id="GO:0043023">
    <property type="term" value="F:ribosomal large subunit binding"/>
    <property type="evidence" value="ECO:0007669"/>
    <property type="project" value="TreeGrafter"/>
</dbReference>
<dbReference type="GO" id="GO:0005737">
    <property type="term" value="C:cytoplasm"/>
    <property type="evidence" value="ECO:0007669"/>
    <property type="project" value="UniProtKB-SubCell"/>
</dbReference>
<organism evidence="3 4">
    <name type="scientific">Lyticum sinuosum</name>
    <dbReference type="NCBI Taxonomy" id="1332059"/>
    <lineage>
        <taxon>Bacteria</taxon>
        <taxon>Pseudomonadati</taxon>
        <taxon>Pseudomonadota</taxon>
        <taxon>Alphaproteobacteria</taxon>
        <taxon>Rickettsiales</taxon>
        <taxon>Lyticum</taxon>
    </lineage>
</organism>
<dbReference type="EMBL" id="JARGYU010000003">
    <property type="protein sequence ID" value="MDZ5761498.1"/>
    <property type="molecule type" value="Genomic_DNA"/>
</dbReference>
<dbReference type="GO" id="GO:0090071">
    <property type="term" value="P:negative regulation of ribosome biogenesis"/>
    <property type="evidence" value="ECO:0007669"/>
    <property type="project" value="UniProtKB-UniRule"/>
</dbReference>
<evidence type="ECO:0000256" key="1">
    <source>
        <dbReference type="ARBA" id="ARBA00010574"/>
    </source>
</evidence>